<organism evidence="9 11">
    <name type="scientific">Actinotignum urinale</name>
    <dbReference type="NCBI Taxonomy" id="190146"/>
    <lineage>
        <taxon>Bacteria</taxon>
        <taxon>Bacillati</taxon>
        <taxon>Actinomycetota</taxon>
        <taxon>Actinomycetes</taxon>
        <taxon>Actinomycetales</taxon>
        <taxon>Actinomycetaceae</taxon>
        <taxon>Actinotignum</taxon>
    </lineage>
</organism>
<dbReference type="SUPFAM" id="SSF51430">
    <property type="entry name" value="NAD(P)-linked oxidoreductase"/>
    <property type="match status" value="1"/>
</dbReference>
<evidence type="ECO:0000256" key="1">
    <source>
        <dbReference type="ARBA" id="ARBA00007905"/>
    </source>
</evidence>
<dbReference type="EMBL" id="JAWNGA010000008">
    <property type="protein sequence ID" value="MDY5133191.1"/>
    <property type="molecule type" value="Genomic_DNA"/>
</dbReference>
<dbReference type="InterPro" id="IPR020471">
    <property type="entry name" value="AKR"/>
</dbReference>
<dbReference type="InterPro" id="IPR018170">
    <property type="entry name" value="Aldo/ket_reductase_CS"/>
</dbReference>
<feature type="domain" description="NADP-dependent oxidoreductase" evidence="7">
    <location>
        <begin position="28"/>
        <end position="260"/>
    </location>
</feature>
<evidence type="ECO:0000259" key="7">
    <source>
        <dbReference type="Pfam" id="PF00248"/>
    </source>
</evidence>
<protein>
    <submittedName>
        <fullName evidence="9">Aldo/keto reductase</fullName>
    </submittedName>
</protein>
<reference evidence="9 10" key="1">
    <citation type="submission" date="2023-10" db="EMBL/GenBank/DDBJ databases">
        <title>Whole Genome based description of the genera Actinobaculum and Actinotignum reveals a complex phylogenetic relationship within the species included in the genus Actinotignum.</title>
        <authorList>
            <person name="Jensen C.S."/>
            <person name="Dargis R."/>
            <person name="Kemp M."/>
            <person name="Christensen J.J."/>
        </authorList>
    </citation>
    <scope>NUCLEOTIDE SEQUENCE</scope>
    <source>
        <strain evidence="9">SLA_B511</strain>
        <strain evidence="8 10">SLA_B974</strain>
    </source>
</reference>
<dbReference type="InterPro" id="IPR023210">
    <property type="entry name" value="NADP_OxRdtase_dom"/>
</dbReference>
<dbReference type="InterPro" id="IPR036812">
    <property type="entry name" value="NAD(P)_OxRdtase_dom_sf"/>
</dbReference>
<evidence type="ECO:0000313" key="9">
    <source>
        <dbReference type="EMBL" id="MDY5155480.1"/>
    </source>
</evidence>
<accession>A0AAW9HNJ2</accession>
<dbReference type="Proteomes" id="UP001275049">
    <property type="component" value="Unassembled WGS sequence"/>
</dbReference>
<keyword evidence="10" id="KW-1185">Reference proteome</keyword>
<keyword evidence="2" id="KW-0521">NADP</keyword>
<dbReference type="GO" id="GO:0016616">
    <property type="term" value="F:oxidoreductase activity, acting on the CH-OH group of donors, NAD or NADP as acceptor"/>
    <property type="evidence" value="ECO:0007669"/>
    <property type="project" value="UniProtKB-ARBA"/>
</dbReference>
<dbReference type="PANTHER" id="PTHR43827">
    <property type="entry name" value="2,5-DIKETO-D-GLUCONIC ACID REDUCTASE"/>
    <property type="match status" value="1"/>
</dbReference>
<feature type="binding site" evidence="5">
    <location>
        <position position="109"/>
    </location>
    <ligand>
        <name>substrate</name>
    </ligand>
</feature>
<dbReference type="RefSeq" id="WP_308806560.1">
    <property type="nucleotide sequence ID" value="NZ_CAMYCL010000004.1"/>
</dbReference>
<dbReference type="EMBL" id="JAWNGC010000009">
    <property type="protein sequence ID" value="MDY5155480.1"/>
    <property type="molecule type" value="Genomic_DNA"/>
</dbReference>
<comment type="similarity">
    <text evidence="1">Belongs to the aldo/keto reductase family.</text>
</comment>
<feature type="active site" description="Proton donor" evidence="4">
    <location>
        <position position="51"/>
    </location>
</feature>
<dbReference type="PROSITE" id="PS00062">
    <property type="entry name" value="ALDOKETO_REDUCTASE_2"/>
    <property type="match status" value="1"/>
</dbReference>
<dbReference type="Gene3D" id="3.20.20.100">
    <property type="entry name" value="NADP-dependent oxidoreductase domain"/>
    <property type="match status" value="1"/>
</dbReference>
<dbReference type="Pfam" id="PF00248">
    <property type="entry name" value="Aldo_ket_red"/>
    <property type="match status" value="1"/>
</dbReference>
<evidence type="ECO:0000256" key="2">
    <source>
        <dbReference type="ARBA" id="ARBA00022857"/>
    </source>
</evidence>
<dbReference type="AlphaFoldDB" id="A0AAW9HNJ2"/>
<dbReference type="PANTHER" id="PTHR43827:SF3">
    <property type="entry name" value="NADP-DEPENDENT OXIDOREDUCTASE DOMAIN-CONTAINING PROTEIN"/>
    <property type="match status" value="1"/>
</dbReference>
<dbReference type="FunFam" id="3.20.20.100:FF:000002">
    <property type="entry name" value="2,5-diketo-D-gluconic acid reductase A"/>
    <property type="match status" value="1"/>
</dbReference>
<dbReference type="CDD" id="cd19071">
    <property type="entry name" value="AKR_AKR1-5-like"/>
    <property type="match status" value="1"/>
</dbReference>
<proteinExistence type="inferred from homology"/>
<gene>
    <name evidence="9" type="ORF">R6G80_07080</name>
    <name evidence="8" type="ORF">R6G86_05490</name>
</gene>
<sequence>MNTISRLPMLSGHTIPQFGLGTYKLLGEQCTNAVLEALDIGYRHIDTAQMYTNEAEVGEALRRTSVDREDIFLVTKLNNPNHAPADVRRTFEQSLRDLGTDYVDMFMIHWPMLTGSYVDAWKTMEEFVADGRVKTLGVCNFEPHHLENLRFNSEILPSVNQIELHPYFQNVVASNYCYDAGIVVEAWSPLARGRILTDPVLVELAAEKGCAVSQLVIAWHLSRARVLFPKASSRKHLVENFESTQVQLLKEDVELIDGLDEFEAGRIGMHPDTMKRPGE</sequence>
<feature type="site" description="Lowers pKa of active site Tyr" evidence="6">
    <location>
        <position position="76"/>
    </location>
</feature>
<evidence type="ECO:0000313" key="8">
    <source>
        <dbReference type="EMBL" id="MDY5133191.1"/>
    </source>
</evidence>
<evidence type="ECO:0000256" key="5">
    <source>
        <dbReference type="PIRSR" id="PIRSR000097-2"/>
    </source>
</evidence>
<evidence type="ECO:0000256" key="4">
    <source>
        <dbReference type="PIRSR" id="PIRSR000097-1"/>
    </source>
</evidence>
<evidence type="ECO:0000313" key="11">
    <source>
        <dbReference type="Proteomes" id="UP001281731"/>
    </source>
</evidence>
<name>A0AAW9HNJ2_9ACTO</name>
<dbReference type="PROSITE" id="PS00798">
    <property type="entry name" value="ALDOKETO_REDUCTASE_1"/>
    <property type="match status" value="1"/>
</dbReference>
<dbReference type="PRINTS" id="PR00069">
    <property type="entry name" value="ALDKETRDTASE"/>
</dbReference>
<evidence type="ECO:0000313" key="10">
    <source>
        <dbReference type="Proteomes" id="UP001275049"/>
    </source>
</evidence>
<dbReference type="PIRSF" id="PIRSF000097">
    <property type="entry name" value="AKR"/>
    <property type="match status" value="1"/>
</dbReference>
<keyword evidence="3" id="KW-0560">Oxidoreductase</keyword>
<evidence type="ECO:0000256" key="6">
    <source>
        <dbReference type="PIRSR" id="PIRSR000097-3"/>
    </source>
</evidence>
<dbReference type="Proteomes" id="UP001281731">
    <property type="component" value="Unassembled WGS sequence"/>
</dbReference>
<comment type="caution">
    <text evidence="9">The sequence shown here is derived from an EMBL/GenBank/DDBJ whole genome shotgun (WGS) entry which is preliminary data.</text>
</comment>
<evidence type="ECO:0000256" key="3">
    <source>
        <dbReference type="ARBA" id="ARBA00023002"/>
    </source>
</evidence>